<evidence type="ECO:0000256" key="6">
    <source>
        <dbReference type="SAM" id="MobiDB-lite"/>
    </source>
</evidence>
<dbReference type="GO" id="GO:0004252">
    <property type="term" value="F:serine-type endopeptidase activity"/>
    <property type="evidence" value="ECO:0007669"/>
    <property type="project" value="UniProtKB-UniRule"/>
</dbReference>
<feature type="compositionally biased region" description="Polar residues" evidence="6">
    <location>
        <begin position="366"/>
        <end position="381"/>
    </location>
</feature>
<dbReference type="InterPro" id="IPR015500">
    <property type="entry name" value="Peptidase_S8_subtilisin-rel"/>
</dbReference>
<keyword evidence="2 5" id="KW-0645">Protease</keyword>
<name>A0A4R6Z0G9_9GAMM</name>
<dbReference type="Gene3D" id="3.40.50.200">
    <property type="entry name" value="Peptidase S8/S53 domain"/>
    <property type="match status" value="1"/>
</dbReference>
<dbReference type="InterPro" id="IPR008979">
    <property type="entry name" value="Galactose-bd-like_sf"/>
</dbReference>
<dbReference type="InterPro" id="IPR000209">
    <property type="entry name" value="Peptidase_S8/S53_dom"/>
</dbReference>
<dbReference type="SUPFAM" id="SSF52743">
    <property type="entry name" value="Subtilisin-like"/>
    <property type="match status" value="1"/>
</dbReference>
<evidence type="ECO:0000256" key="4">
    <source>
        <dbReference type="ARBA" id="ARBA00022825"/>
    </source>
</evidence>
<dbReference type="Pfam" id="PF00082">
    <property type="entry name" value="Peptidase_S8"/>
    <property type="match status" value="1"/>
</dbReference>
<dbReference type="SUPFAM" id="SSF49265">
    <property type="entry name" value="Fibronectin type III"/>
    <property type="match status" value="1"/>
</dbReference>
<feature type="active site" description="Charge relay system" evidence="5">
    <location>
        <position position="500"/>
    </location>
</feature>
<feature type="region of interest" description="Disordered" evidence="6">
    <location>
        <begin position="366"/>
        <end position="389"/>
    </location>
</feature>
<reference evidence="9 10" key="1">
    <citation type="submission" date="2019-03" db="EMBL/GenBank/DDBJ databases">
        <title>Genomic Encyclopedia of Type Strains, Phase IV (KMG-IV): sequencing the most valuable type-strain genomes for metagenomic binning, comparative biology and taxonomic classification.</title>
        <authorList>
            <person name="Goeker M."/>
        </authorList>
    </citation>
    <scope>NUCLEOTIDE SEQUENCE [LARGE SCALE GENOMIC DNA]</scope>
    <source>
        <strain evidence="9 10">DSM 21667</strain>
    </source>
</reference>
<evidence type="ECO:0000256" key="7">
    <source>
        <dbReference type="SAM" id="SignalP"/>
    </source>
</evidence>
<dbReference type="Gene3D" id="2.60.120.260">
    <property type="entry name" value="Galactose-binding domain-like"/>
    <property type="match status" value="1"/>
</dbReference>
<dbReference type="RefSeq" id="WP_133818520.1">
    <property type="nucleotide sequence ID" value="NZ_SNZH01000005.1"/>
</dbReference>
<dbReference type="AlphaFoldDB" id="A0A4R6Z0G9"/>
<dbReference type="OrthoDB" id="614750at2"/>
<keyword evidence="4 5" id="KW-0720">Serine protease</keyword>
<accession>A0A4R6Z0G9</accession>
<evidence type="ECO:0000256" key="3">
    <source>
        <dbReference type="ARBA" id="ARBA00022801"/>
    </source>
</evidence>
<dbReference type="InterPro" id="IPR013783">
    <property type="entry name" value="Ig-like_fold"/>
</dbReference>
<evidence type="ECO:0000313" key="9">
    <source>
        <dbReference type="EMBL" id="TDR45017.1"/>
    </source>
</evidence>
<proteinExistence type="inferred from homology"/>
<protein>
    <submittedName>
        <fullName evidence="9">Subtilase family protein</fullName>
    </submittedName>
</protein>
<dbReference type="PRINTS" id="PR00723">
    <property type="entry name" value="SUBTILISIN"/>
</dbReference>
<evidence type="ECO:0000256" key="2">
    <source>
        <dbReference type="ARBA" id="ARBA00022670"/>
    </source>
</evidence>
<keyword evidence="7" id="KW-0732">Signal</keyword>
<keyword evidence="10" id="KW-1185">Reference proteome</keyword>
<dbReference type="Gene3D" id="2.60.40.10">
    <property type="entry name" value="Immunoglobulins"/>
    <property type="match status" value="1"/>
</dbReference>
<dbReference type="InterPro" id="IPR036116">
    <property type="entry name" value="FN3_sf"/>
</dbReference>
<dbReference type="GO" id="GO:0006508">
    <property type="term" value="P:proteolysis"/>
    <property type="evidence" value="ECO:0007669"/>
    <property type="project" value="UniProtKB-KW"/>
</dbReference>
<evidence type="ECO:0000256" key="1">
    <source>
        <dbReference type="ARBA" id="ARBA00011073"/>
    </source>
</evidence>
<dbReference type="PROSITE" id="PS51892">
    <property type="entry name" value="SUBTILASE"/>
    <property type="match status" value="1"/>
</dbReference>
<dbReference type="EMBL" id="SNZH01000005">
    <property type="protein sequence ID" value="TDR45017.1"/>
    <property type="molecule type" value="Genomic_DNA"/>
</dbReference>
<dbReference type="InterPro" id="IPR023828">
    <property type="entry name" value="Peptidase_S8_Ser-AS"/>
</dbReference>
<gene>
    <name evidence="9" type="ORF">DFR29_105200</name>
</gene>
<feature type="signal peptide" evidence="7">
    <location>
        <begin position="1"/>
        <end position="24"/>
    </location>
</feature>
<evidence type="ECO:0000256" key="5">
    <source>
        <dbReference type="PROSITE-ProRule" id="PRU01240"/>
    </source>
</evidence>
<organism evidence="9 10">
    <name type="scientific">Tahibacter aquaticus</name>
    <dbReference type="NCBI Taxonomy" id="520092"/>
    <lineage>
        <taxon>Bacteria</taxon>
        <taxon>Pseudomonadati</taxon>
        <taxon>Pseudomonadota</taxon>
        <taxon>Gammaproteobacteria</taxon>
        <taxon>Lysobacterales</taxon>
        <taxon>Rhodanobacteraceae</taxon>
        <taxon>Tahibacter</taxon>
    </lineage>
</organism>
<feature type="active site" description="Charge relay system" evidence="5">
    <location>
        <position position="311"/>
    </location>
</feature>
<dbReference type="SUPFAM" id="SSF49785">
    <property type="entry name" value="Galactose-binding domain-like"/>
    <property type="match status" value="1"/>
</dbReference>
<evidence type="ECO:0000259" key="8">
    <source>
        <dbReference type="Pfam" id="PF00082"/>
    </source>
</evidence>
<dbReference type="InterPro" id="IPR036852">
    <property type="entry name" value="Peptidase_S8/S53_dom_sf"/>
</dbReference>
<keyword evidence="3 5" id="KW-0378">Hydrolase</keyword>
<dbReference type="Gene3D" id="2.60.120.380">
    <property type="match status" value="1"/>
</dbReference>
<dbReference type="PANTHER" id="PTHR43399:SF4">
    <property type="entry name" value="CELL WALL-ASSOCIATED PROTEASE"/>
    <property type="match status" value="1"/>
</dbReference>
<dbReference type="InterPro" id="IPR051048">
    <property type="entry name" value="Peptidase_S8/S53_subtilisin"/>
</dbReference>
<dbReference type="PROSITE" id="PS00138">
    <property type="entry name" value="SUBTILASE_SER"/>
    <property type="match status" value="1"/>
</dbReference>
<dbReference type="PANTHER" id="PTHR43399">
    <property type="entry name" value="SUBTILISIN-RELATED"/>
    <property type="match status" value="1"/>
</dbReference>
<feature type="active site" description="Charge relay system" evidence="5">
    <location>
        <position position="281"/>
    </location>
</feature>
<feature type="domain" description="Peptidase S8/S53" evidence="8">
    <location>
        <begin position="272"/>
        <end position="564"/>
    </location>
</feature>
<evidence type="ECO:0000313" key="10">
    <source>
        <dbReference type="Proteomes" id="UP000295293"/>
    </source>
</evidence>
<feature type="chain" id="PRO_5020934691" evidence="7">
    <location>
        <begin position="25"/>
        <end position="1123"/>
    </location>
</feature>
<comment type="similarity">
    <text evidence="1 5">Belongs to the peptidase S8 family.</text>
</comment>
<sequence length="1123" mass="115289">MSLPHRTALALAVAAFVATSAAAAADFAAVPEQQLAQALARGASVVHDYGSFAWVRDSGLGADSAATYSLDLGGRVFDPTVDAAARTSAYGKGKALRLVQFDGPTKQDWLLALQSNGIVPVQYIAPFAYVVWADDVAMQRGRSLGAVRWSGDFLPEYKIANVLDGERRGETQWRAMVYRGAQVSDAELRSSGATSGMRVQIDRQFDIVELEGTAASITQLAQLPGVYALDPVPRDGGLRAEVANQITANNLNASNLPVPGYLAWLTTMGVNGNGVKIANVDGGIFDTHPDLVGRMLPCTGDTCGGSATSSHGTHTAGIMAGDASSGTNDANGFKRGQGMAPGAKLIEQVYNPTFTQAGGMLKLMRQSNDNGADLSGNSWGPGSTPRGYDADTRQVDVGTRDTKPDVAGDQPLTYVLSFMNGNGGTSSQGSPDEAKNVITVGSTKAQTSSGAIDPGIDDLSSNSAHGPALDGRRIPHLVTPGCYVDSTISATGYGMNCGTSMASPQVTGAAALFVEKYRSSHAGASPSAALIKAALVAASKDLFGRPDADGVTMGHRPDNKQGWGRLRADWLLGSPAVLYYDQNTRTFDNTGEEWNLSVSPADTTKPVQLVLVYTDAPGHGLGGNTPAWNNNLDLQVSAGAGTYRGNVFGSNGYSATGGTADASNNIESVWLDAATASAAGALNVKVLAANITSDALPNSGDATDQDFALVCVNCVSQPDYSVATPVSAQAVCTSSTTTASYAVSIGSVMGYTTPVNLSLASLPAGASGAVTPATVVPPGSASIGLSALNAVAAGTHTFQLQSASAAGNRSRDLSLTVATAAPAAAALTAPANSATNVAVRPAFSWSAAAQSSEYVLEVATDAAFATIVFSKTGSDTTATPTTDLATSSTYYWRVRANNVCGAGSNSPVYQFSTVAAPGDCGLGSVANTVFSDDVENGTNGWTTSAGSGSANWAISAARPYGGTGNAWLAQDPVVVSDQRLVSPTINLPSGQSPLTLQFQSDQTMEPNSNGGCWDAGLLEISTDGGSIFTQIAGSAMLTDPYNGAIGANNPAVGLQGWCGDPQAYLRSVVDLNAYAGQAVKLRFRMTSDTSIGRVPHGWYVDNIKVQGCAAPQPDAIFANGFDS</sequence>
<comment type="caution">
    <text evidence="9">The sequence shown here is derived from an EMBL/GenBank/DDBJ whole genome shotgun (WGS) entry which is preliminary data.</text>
</comment>
<dbReference type="Proteomes" id="UP000295293">
    <property type="component" value="Unassembled WGS sequence"/>
</dbReference>